<dbReference type="AlphaFoldDB" id="A0A087W0U3"/>
<feature type="compositionally biased region" description="Basic and acidic residues" evidence="5">
    <location>
        <begin position="139"/>
        <end position="149"/>
    </location>
</feature>
<dbReference type="OMA" id="PRRFICN"/>
<evidence type="ECO:0000256" key="3">
    <source>
        <dbReference type="ARBA" id="ARBA00022833"/>
    </source>
</evidence>
<feature type="region of interest" description="Disordered" evidence="5">
    <location>
        <begin position="31"/>
        <end position="54"/>
    </location>
</feature>
<evidence type="ECO:0000313" key="8">
    <source>
        <dbReference type="Proteomes" id="UP000017246"/>
    </source>
</evidence>
<feature type="compositionally biased region" description="Low complexity" evidence="5">
    <location>
        <begin position="427"/>
        <end position="437"/>
    </location>
</feature>
<evidence type="ECO:0000259" key="6">
    <source>
        <dbReference type="PROSITE" id="PS50157"/>
    </source>
</evidence>
<keyword evidence="3" id="KW-0862">Zinc</keyword>
<dbReference type="SUPFAM" id="SSF57667">
    <property type="entry name" value="beta-beta-alpha zinc fingers"/>
    <property type="match status" value="1"/>
</dbReference>
<dbReference type="InterPro" id="IPR036236">
    <property type="entry name" value="Znf_C2H2_sf"/>
</dbReference>
<dbReference type="PANTHER" id="PTHR23235:SF120">
    <property type="entry name" value="KRUPPEL-LIKE FACTOR 15"/>
    <property type="match status" value="1"/>
</dbReference>
<dbReference type="STRING" id="6211.A0A087W0U3"/>
<dbReference type="OrthoDB" id="10066279at2759"/>
<sequence length="500" mass="55022">MSQGLTEVLTNGFNLSDFPFGLLNAKPLKKPENSPVLSPETRHSAPSTPTPVSSTGYMQLPFVEKSIQPSVNGSTNNVKEKLLAALREIIPHKSSLNLRMLITYTVDNARSDVIVIDETLNRKDCESSAPTGNILDLSQKSEDSTKPFNKENNVGSMIQTSATPILGLVSNTATPFNIIQPTDTSPPVTMNPEAALLMLQTLLNNTSTNLSQFGSFNFSLPMNLTPVQQAEIKSQIFPSEIAPNITITNCENILSNLQFGPKLEASVPATNESGSRSSSPLSNHERSSPLGTFKPLPKSSSQSVSGTFSRRYMHPRRFICNQCRQQFSSLAELNRHTLELHNSFRCNFCKAKFTQRSNLQRHSLKHVGFKPFTCNICQKEYYRKDHLVRHIEVTHPNVDPRVNITTRLTSSECLDFLDNLHVYGNSEGSVEETSGSSQNETLTGLKFSPVRLEESSRLTDEGPSGGRIITLGAGEEGVPEVESPSKALIGKIEQSQPMET</sequence>
<evidence type="ECO:0000256" key="5">
    <source>
        <dbReference type="SAM" id="MobiDB-lite"/>
    </source>
</evidence>
<reference evidence="7" key="1">
    <citation type="journal article" date="2013" name="Nature">
        <title>The genomes of four tapeworm species reveal adaptations to parasitism.</title>
        <authorList>
            <person name="Tsai I.J."/>
            <person name="Zarowiecki M."/>
            <person name="Holroyd N."/>
            <person name="Garciarrubio A."/>
            <person name="Sanchez-Flores A."/>
            <person name="Brooks K.L."/>
            <person name="Tracey A."/>
            <person name="Bobes R.J."/>
            <person name="Fragoso G."/>
            <person name="Sciutto E."/>
            <person name="Aslett M."/>
            <person name="Beasley H."/>
            <person name="Bennett H.M."/>
            <person name="Cai J."/>
            <person name="Camicia F."/>
            <person name="Clark R."/>
            <person name="Cucher M."/>
            <person name="De Silva N."/>
            <person name="Day T.A."/>
            <person name="Deplazes P."/>
            <person name="Estrada K."/>
            <person name="Fernandez C."/>
            <person name="Holland P.W."/>
            <person name="Hou J."/>
            <person name="Hu S."/>
            <person name="Huckvale T."/>
            <person name="Hung S.S."/>
            <person name="Kamenetzky L."/>
            <person name="Keane J.A."/>
            <person name="Kiss F."/>
            <person name="Koziol U."/>
            <person name="Lambert O."/>
            <person name="Liu K."/>
            <person name="Luo X."/>
            <person name="Luo Y."/>
            <person name="Macchiaroli N."/>
            <person name="Nichol S."/>
            <person name="Paps J."/>
            <person name="Parkinson J."/>
            <person name="Pouchkina-Stantcheva N."/>
            <person name="Riddiford N."/>
            <person name="Rosenzvit M."/>
            <person name="Salinas G."/>
            <person name="Wasmuth J.D."/>
            <person name="Zamanian M."/>
            <person name="Zheng Y."/>
            <person name="Cai X."/>
            <person name="Soberon X."/>
            <person name="Olson P.D."/>
            <person name="Laclette J.P."/>
            <person name="Brehm K."/>
            <person name="Berriman M."/>
            <person name="Garciarrubio A."/>
            <person name="Bobes R.J."/>
            <person name="Fragoso G."/>
            <person name="Sanchez-Flores A."/>
            <person name="Estrada K."/>
            <person name="Cevallos M.A."/>
            <person name="Morett E."/>
            <person name="Gonzalez V."/>
            <person name="Portillo T."/>
            <person name="Ochoa-Leyva A."/>
            <person name="Jose M.V."/>
            <person name="Sciutto E."/>
            <person name="Landa A."/>
            <person name="Jimenez L."/>
            <person name="Valdes V."/>
            <person name="Carrero J.C."/>
            <person name="Larralde C."/>
            <person name="Morales-Montor J."/>
            <person name="Limon-Lason J."/>
            <person name="Soberon X."/>
            <person name="Laclette J.P."/>
        </authorList>
    </citation>
    <scope>NUCLEOTIDE SEQUENCE [LARGE SCALE GENOMIC DNA]</scope>
</reference>
<gene>
    <name evidence="7" type="ORF">EmuJ_000202700</name>
</gene>
<evidence type="ECO:0000313" key="7">
    <source>
        <dbReference type="EMBL" id="CDI98195.1"/>
    </source>
</evidence>
<feature type="region of interest" description="Disordered" evidence="5">
    <location>
        <begin position="427"/>
        <end position="500"/>
    </location>
</feature>
<feature type="domain" description="C2H2-type" evidence="6">
    <location>
        <begin position="344"/>
        <end position="371"/>
    </location>
</feature>
<dbReference type="SMART" id="SM00355">
    <property type="entry name" value="ZnF_C2H2"/>
    <property type="match status" value="3"/>
</dbReference>
<dbReference type="eggNOG" id="KOG1721">
    <property type="taxonomic scope" value="Eukaryota"/>
</dbReference>
<evidence type="ECO:0000256" key="1">
    <source>
        <dbReference type="ARBA" id="ARBA00022723"/>
    </source>
</evidence>
<reference evidence="7" key="2">
    <citation type="submission" date="2015-11" db="EMBL/GenBank/DDBJ databases">
        <authorList>
            <person name="Zhang Y."/>
            <person name="Guo Z."/>
        </authorList>
    </citation>
    <scope>NUCLEOTIDE SEQUENCE</scope>
</reference>
<organism evidence="7 8">
    <name type="scientific">Echinococcus multilocularis</name>
    <name type="common">Fox tapeworm</name>
    <dbReference type="NCBI Taxonomy" id="6211"/>
    <lineage>
        <taxon>Eukaryota</taxon>
        <taxon>Metazoa</taxon>
        <taxon>Spiralia</taxon>
        <taxon>Lophotrochozoa</taxon>
        <taxon>Platyhelminthes</taxon>
        <taxon>Cestoda</taxon>
        <taxon>Eucestoda</taxon>
        <taxon>Cyclophyllidea</taxon>
        <taxon>Taeniidae</taxon>
        <taxon>Echinococcus</taxon>
    </lineage>
</organism>
<feature type="region of interest" description="Disordered" evidence="5">
    <location>
        <begin position="266"/>
        <end position="307"/>
    </location>
</feature>
<dbReference type="EMBL" id="LN902844">
    <property type="protein sequence ID" value="CDI98195.1"/>
    <property type="molecule type" value="Genomic_DNA"/>
</dbReference>
<feature type="compositionally biased region" description="Polar residues" evidence="5">
    <location>
        <begin position="298"/>
        <end position="307"/>
    </location>
</feature>
<feature type="domain" description="C2H2-type" evidence="6">
    <location>
        <begin position="372"/>
        <end position="400"/>
    </location>
</feature>
<evidence type="ECO:0000256" key="4">
    <source>
        <dbReference type="PROSITE-ProRule" id="PRU00042"/>
    </source>
</evidence>
<dbReference type="GO" id="GO:0000981">
    <property type="term" value="F:DNA-binding transcription factor activity, RNA polymerase II-specific"/>
    <property type="evidence" value="ECO:0007669"/>
    <property type="project" value="TreeGrafter"/>
</dbReference>
<protein>
    <submittedName>
        <fullName evidence="7">Zinc finger protein</fullName>
    </submittedName>
</protein>
<dbReference type="PANTHER" id="PTHR23235">
    <property type="entry name" value="KRUEPPEL-LIKE TRANSCRIPTION FACTOR"/>
    <property type="match status" value="1"/>
</dbReference>
<feature type="compositionally biased region" description="Basic and acidic residues" evidence="5">
    <location>
        <begin position="451"/>
        <end position="460"/>
    </location>
</feature>
<dbReference type="Gene3D" id="3.30.160.60">
    <property type="entry name" value="Classic Zinc Finger"/>
    <property type="match status" value="2"/>
</dbReference>
<dbReference type="Pfam" id="PF00096">
    <property type="entry name" value="zf-C2H2"/>
    <property type="match status" value="2"/>
</dbReference>
<keyword evidence="2 4" id="KW-0863">Zinc-finger</keyword>
<dbReference type="InterPro" id="IPR013087">
    <property type="entry name" value="Znf_C2H2_type"/>
</dbReference>
<dbReference type="GO" id="GO:0000978">
    <property type="term" value="F:RNA polymerase II cis-regulatory region sequence-specific DNA binding"/>
    <property type="evidence" value="ECO:0007669"/>
    <property type="project" value="TreeGrafter"/>
</dbReference>
<keyword evidence="1" id="KW-0479">Metal-binding</keyword>
<name>A0A087W0U3_ECHMU</name>
<dbReference type="PROSITE" id="PS00028">
    <property type="entry name" value="ZINC_FINGER_C2H2_1"/>
    <property type="match status" value="3"/>
</dbReference>
<proteinExistence type="predicted"/>
<evidence type="ECO:0000256" key="2">
    <source>
        <dbReference type="ARBA" id="ARBA00022771"/>
    </source>
</evidence>
<dbReference type="PROSITE" id="PS50157">
    <property type="entry name" value="ZINC_FINGER_C2H2_2"/>
    <property type="match status" value="3"/>
</dbReference>
<accession>A0A087W0U3</accession>
<dbReference type="GO" id="GO:0008270">
    <property type="term" value="F:zinc ion binding"/>
    <property type="evidence" value="ECO:0007669"/>
    <property type="project" value="UniProtKB-KW"/>
</dbReference>
<keyword evidence="8" id="KW-1185">Reference proteome</keyword>
<feature type="region of interest" description="Disordered" evidence="5">
    <location>
        <begin position="125"/>
        <end position="152"/>
    </location>
</feature>
<feature type="compositionally biased region" description="Polar residues" evidence="5">
    <location>
        <begin position="268"/>
        <end position="282"/>
    </location>
</feature>
<dbReference type="Proteomes" id="UP000017246">
    <property type="component" value="Unassembled WGS sequence"/>
</dbReference>
<feature type="domain" description="C2H2-type" evidence="6">
    <location>
        <begin position="318"/>
        <end position="346"/>
    </location>
</feature>